<evidence type="ECO:0000313" key="3">
    <source>
        <dbReference type="Proteomes" id="UP000189059"/>
    </source>
</evidence>
<name>A0ABX3JS73_9BACL</name>
<evidence type="ECO:0000313" key="2">
    <source>
        <dbReference type="EMBL" id="OOC58775.1"/>
    </source>
</evidence>
<feature type="chain" id="PRO_5045107483" evidence="1">
    <location>
        <begin position="28"/>
        <end position="205"/>
    </location>
</feature>
<dbReference type="Proteomes" id="UP000189059">
    <property type="component" value="Unassembled WGS sequence"/>
</dbReference>
<keyword evidence="1" id="KW-0732">Signal</keyword>
<protein>
    <submittedName>
        <fullName evidence="2">Uncharacterized protein</fullName>
    </submittedName>
</protein>
<dbReference type="EMBL" id="MRVI01000002">
    <property type="protein sequence ID" value="OOC58775.1"/>
    <property type="molecule type" value="Genomic_DNA"/>
</dbReference>
<gene>
    <name evidence="2" type="ORF">BBD40_24165</name>
</gene>
<feature type="signal peptide" evidence="1">
    <location>
        <begin position="1"/>
        <end position="27"/>
    </location>
</feature>
<comment type="caution">
    <text evidence="2">The sequence shown here is derived from an EMBL/GenBank/DDBJ whole genome shotgun (WGS) entry which is preliminary data.</text>
</comment>
<sequence length="205" mass="22693">MKNPRFLNTFSLTVLVSLSLISSSISAQGVNGQHPVLSEEIPIEAGPAPHNAAAQAFPDDSAPKPELLDDRARIQTFINANMDDIYGGVYTDEHGNNVILLTDTSAANQETIKAIAKFKDNVKFQQVKYTQEQLLASKEALSALAAELNLEGVGMDTKLNKVNVYITEDNYHKHKQTIQKHLDEDMVQWVFGALKVKRKLMTNVD</sequence>
<reference evidence="2 3" key="1">
    <citation type="submission" date="2016-12" db="EMBL/GenBank/DDBJ databases">
        <title>Genome sequencing and description of Paenibacillus sp. nov. from high altitude lake in the Indian Trans- Himalayas.</title>
        <authorList>
            <person name="Kiran S."/>
            <person name="Swarnkar M.K."/>
            <person name="Rana A."/>
            <person name="Tewari R."/>
            <person name="Gulati A."/>
        </authorList>
    </citation>
    <scope>NUCLEOTIDE SEQUENCE [LARGE SCALE GENOMIC DNA]</scope>
    <source>
        <strain evidence="2 3">IHBB 9951</strain>
    </source>
</reference>
<dbReference type="RefSeq" id="WP_077569680.1">
    <property type="nucleotide sequence ID" value="NZ_MRVI01000002.1"/>
</dbReference>
<accession>A0ABX3JS73</accession>
<keyword evidence="3" id="KW-1185">Reference proteome</keyword>
<proteinExistence type="predicted"/>
<organism evidence="2 3">
    <name type="scientific">Paenibacillus ihbetae</name>
    <dbReference type="NCBI Taxonomy" id="1870820"/>
    <lineage>
        <taxon>Bacteria</taxon>
        <taxon>Bacillati</taxon>
        <taxon>Bacillota</taxon>
        <taxon>Bacilli</taxon>
        <taxon>Bacillales</taxon>
        <taxon>Paenibacillaceae</taxon>
        <taxon>Paenibacillus</taxon>
    </lineage>
</organism>
<evidence type="ECO:0000256" key="1">
    <source>
        <dbReference type="SAM" id="SignalP"/>
    </source>
</evidence>